<dbReference type="InterPro" id="IPR038765">
    <property type="entry name" value="Papain-like_cys_pep_sf"/>
</dbReference>
<dbReference type="Pfam" id="PF00797">
    <property type="entry name" value="Acetyltransf_2"/>
    <property type="match status" value="1"/>
</dbReference>
<dbReference type="GeneID" id="87810095"/>
<dbReference type="GO" id="GO:0016407">
    <property type="term" value="F:acetyltransferase activity"/>
    <property type="evidence" value="ECO:0007669"/>
    <property type="project" value="InterPro"/>
</dbReference>
<dbReference type="SUPFAM" id="SSF54001">
    <property type="entry name" value="Cysteine proteinases"/>
    <property type="match status" value="1"/>
</dbReference>
<sequence>MATSATAAAPLTPAQLDAYLARISFPRELHPANRVDLLGQLLAHHLNTVPFESISIHYNPAQPPLLDLSPEGLFDKIVTRKRGGYCVEVNQLFRDLLRTLGFSVIPVSARVSHSAAGNHDGGFLGFSHMAILVDIDNERYVVDVGFGPDVSPVPLKLVFPARQPTFGPGPVHDDLTETTSVAEYDGVSPQRFKIEYRKLKDHTDPRQRAWVVSGRRTPEGEFYDNYAFNDFECFPQDYGVMNWSSNIGPQSFFVRTVIAQRFLSEQELAKEDTTAPYVHAETTGRTGSLELAGTIALAGTALRRRVHGVDETIATFSTEAERVALLAKYFGIVLTKAEQDGIRSRPTELVPKADATA</sequence>
<dbReference type="EMBL" id="CP086718">
    <property type="protein sequence ID" value="WOO83394.1"/>
    <property type="molecule type" value="Genomic_DNA"/>
</dbReference>
<dbReference type="AlphaFoldDB" id="A0AAF0YGG1"/>
<protein>
    <submittedName>
        <fullName evidence="2">Arylamine N-acetyltransferase 1</fullName>
    </submittedName>
</protein>
<evidence type="ECO:0000313" key="2">
    <source>
        <dbReference type="EMBL" id="WOO83394.1"/>
    </source>
</evidence>
<name>A0AAF0YGG1_9TREE</name>
<dbReference type="Gene3D" id="3.30.2140.20">
    <property type="match status" value="1"/>
</dbReference>
<accession>A0AAF0YGG1</accession>
<gene>
    <name evidence="2" type="primary">NAT1</name>
    <name evidence="2" type="ORF">LOC62_05G006920</name>
</gene>
<dbReference type="RefSeq" id="XP_062629420.1">
    <property type="nucleotide sequence ID" value="XM_062773436.1"/>
</dbReference>
<dbReference type="InterPro" id="IPR053710">
    <property type="entry name" value="Arylamine_NAT_domain_sf"/>
</dbReference>
<proteinExistence type="inferred from homology"/>
<organism evidence="2 3">
    <name type="scientific">Vanrija pseudolonga</name>
    <dbReference type="NCBI Taxonomy" id="143232"/>
    <lineage>
        <taxon>Eukaryota</taxon>
        <taxon>Fungi</taxon>
        <taxon>Dikarya</taxon>
        <taxon>Basidiomycota</taxon>
        <taxon>Agaricomycotina</taxon>
        <taxon>Tremellomycetes</taxon>
        <taxon>Trichosporonales</taxon>
        <taxon>Trichosporonaceae</taxon>
        <taxon>Vanrija</taxon>
    </lineage>
</organism>
<dbReference type="PANTHER" id="PTHR11786:SF0">
    <property type="entry name" value="ARYLAMINE N-ACETYLTRANSFERASE 4-RELATED"/>
    <property type="match status" value="1"/>
</dbReference>
<dbReference type="InterPro" id="IPR001447">
    <property type="entry name" value="Arylamine_N-AcTrfase"/>
</dbReference>
<comment type="similarity">
    <text evidence="1">Belongs to the arylamine N-acetyltransferase family.</text>
</comment>
<keyword evidence="3" id="KW-1185">Reference proteome</keyword>
<dbReference type="Proteomes" id="UP000827549">
    <property type="component" value="Chromosome 5"/>
</dbReference>
<evidence type="ECO:0000256" key="1">
    <source>
        <dbReference type="ARBA" id="ARBA00006547"/>
    </source>
</evidence>
<dbReference type="PANTHER" id="PTHR11786">
    <property type="entry name" value="N-HYDROXYARYLAMINE O-ACETYLTRANSFERASE"/>
    <property type="match status" value="1"/>
</dbReference>
<reference evidence="2" key="1">
    <citation type="submission" date="2023-10" db="EMBL/GenBank/DDBJ databases">
        <authorList>
            <person name="Noh H."/>
        </authorList>
    </citation>
    <scope>NUCLEOTIDE SEQUENCE</scope>
    <source>
        <strain evidence="2">DUCC4014</strain>
    </source>
</reference>
<evidence type="ECO:0000313" key="3">
    <source>
        <dbReference type="Proteomes" id="UP000827549"/>
    </source>
</evidence>